<comment type="caution">
    <text evidence="1">The sequence shown here is derived from an EMBL/GenBank/DDBJ whole genome shotgun (WGS) entry which is preliminary data.</text>
</comment>
<reference evidence="2" key="1">
    <citation type="submission" date="2013-02" db="EMBL/GenBank/DDBJ databases">
        <title>The Genome Sequence of Acinetobacter sp. NIPH 236.</title>
        <authorList>
            <consortium name="The Broad Institute Genome Sequencing Platform"/>
            <consortium name="The Broad Institute Genome Sequencing Center for Infectious Disease"/>
            <person name="Cerqueira G."/>
            <person name="Feldgarden M."/>
            <person name="Courvalin P."/>
            <person name="Perichon B."/>
            <person name="Grillot-Courvalin C."/>
            <person name="Clermont D."/>
            <person name="Rocha E."/>
            <person name="Yoon E.-J."/>
            <person name="Nemec A."/>
            <person name="Walker B."/>
            <person name="Young S.K."/>
            <person name="Zeng Q."/>
            <person name="Gargeya S."/>
            <person name="Fitzgerald M."/>
            <person name="Haas B."/>
            <person name="Abouelleil A."/>
            <person name="Alvarado L."/>
            <person name="Arachchi H.M."/>
            <person name="Berlin A.M."/>
            <person name="Chapman S.B."/>
            <person name="Dewar J."/>
            <person name="Goldberg J."/>
            <person name="Griggs A."/>
            <person name="Gujja S."/>
            <person name="Hansen M."/>
            <person name="Howarth C."/>
            <person name="Imamovic A."/>
            <person name="Larimer J."/>
            <person name="McCowan C."/>
            <person name="Murphy C."/>
            <person name="Neiman D."/>
            <person name="Pearson M."/>
            <person name="Priest M."/>
            <person name="Roberts A."/>
            <person name="Saif S."/>
            <person name="Shea T."/>
            <person name="Sisk P."/>
            <person name="Sykes S."/>
            <person name="Wortman J."/>
            <person name="Nusbaum C."/>
            <person name="Birren B."/>
        </authorList>
    </citation>
    <scope>NUCLEOTIDE SEQUENCE [LARGE SCALE GENOMIC DNA]</scope>
    <source>
        <strain evidence="2">NIPH 236</strain>
    </source>
</reference>
<dbReference type="RefSeq" id="WP_004662129.1">
    <property type="nucleotide sequence ID" value="NZ_BMDV01000001.1"/>
</dbReference>
<evidence type="ECO:0000313" key="1">
    <source>
        <dbReference type="EMBL" id="ENU26406.1"/>
    </source>
</evidence>
<dbReference type="Pfam" id="PF11185">
    <property type="entry name" value="DUF2971"/>
    <property type="match status" value="1"/>
</dbReference>
<name>A0ABN0JM80_9GAMM</name>
<keyword evidence="2" id="KW-1185">Reference proteome</keyword>
<proteinExistence type="predicted"/>
<sequence length="293" mass="34053">MTIEYEDFMGIRDSYPDDMLFYHYCSPDTFLSICNGKKLRFSDLFCMNDHMENYWGYEIWIEAVNELLDNKEIEEKFIDEIDKIINEASLGFLKLACCLSRDGDVLSQWRAYANDASGYSIGFLANELRKMPIRIIPVCYDKNQQKDIVKSFVRAIYEVEKDNKTEDKEDFQRTCKEFAVSLSSFKNPAFKEELEIRLMHIAVLDLSDIDNPEYKFGGGMANGAECRDYQLHYRMNKSVPTAFMDIDFYYDNNPIKEVILGPKNESLLSGVFMAMNSLGLKNVKVKKSEASYR</sequence>
<dbReference type="GeneID" id="92835340"/>
<organism evidence="1 2">
    <name type="scientific">Acinetobacter modestus</name>
    <dbReference type="NCBI Taxonomy" id="1776740"/>
    <lineage>
        <taxon>Bacteria</taxon>
        <taxon>Pseudomonadati</taxon>
        <taxon>Pseudomonadota</taxon>
        <taxon>Gammaproteobacteria</taxon>
        <taxon>Moraxellales</taxon>
        <taxon>Moraxellaceae</taxon>
        <taxon>Acinetobacter</taxon>
    </lineage>
</organism>
<evidence type="ECO:0008006" key="3">
    <source>
        <dbReference type="Google" id="ProtNLM"/>
    </source>
</evidence>
<dbReference type="InterPro" id="IPR021352">
    <property type="entry name" value="DUF2971"/>
</dbReference>
<dbReference type="Proteomes" id="UP000013190">
    <property type="component" value="Unassembled WGS sequence"/>
</dbReference>
<accession>A0ABN0JM80</accession>
<dbReference type="EMBL" id="APOJ01000025">
    <property type="protein sequence ID" value="ENU26406.1"/>
    <property type="molecule type" value="Genomic_DNA"/>
</dbReference>
<protein>
    <recommendedName>
        <fullName evidence="3">DUF2971 domain-containing protein</fullName>
    </recommendedName>
</protein>
<evidence type="ECO:0000313" key="2">
    <source>
        <dbReference type="Proteomes" id="UP000013190"/>
    </source>
</evidence>
<reference evidence="1 2" key="2">
    <citation type="journal article" date="2016" name="Int. J. Syst. Evol. Microbiol.">
        <title>Taxonomy of haemolytic and/or proteolytic strains of the genus Acinetobacter with the proposal of Acinetobacter courvalinii sp. nov. (genomic species 14 sensu Bouvet &amp; Jeanjean), Acinetobacter dispersus sp. nov. (genomic species 17), Acinetobacter modestus sp. nov., Acinetobacter proteolyticus sp. nov. and Acinetobacter vivianii sp. nov.</title>
        <authorList>
            <person name="Nemec A."/>
            <person name="Radolfova-Krizova L."/>
            <person name="Maixnerova M."/>
            <person name="Vrestiakova E."/>
            <person name="Jezek P."/>
            <person name="Sedo O."/>
        </authorList>
    </citation>
    <scope>NUCLEOTIDE SEQUENCE [LARGE SCALE GENOMIC DNA]</scope>
    <source>
        <strain evidence="1 2">NIPH 236</strain>
    </source>
</reference>
<gene>
    <name evidence="1" type="ORF">F992_01954</name>
</gene>